<evidence type="ECO:0000313" key="14">
    <source>
        <dbReference type="EMBL" id="KAK7327995.1"/>
    </source>
</evidence>
<evidence type="ECO:0000256" key="1">
    <source>
        <dbReference type="ARBA" id="ARBA00022527"/>
    </source>
</evidence>
<dbReference type="InterPro" id="IPR000858">
    <property type="entry name" value="S_locus_glycoprot_dom"/>
</dbReference>
<dbReference type="Gene3D" id="1.10.510.10">
    <property type="entry name" value="Transferase(Phosphotransferase) domain 1"/>
    <property type="match status" value="1"/>
</dbReference>
<dbReference type="InterPro" id="IPR001245">
    <property type="entry name" value="Ser-Thr/Tyr_kinase_cat_dom"/>
</dbReference>
<dbReference type="CDD" id="cd00028">
    <property type="entry name" value="B_lectin"/>
    <property type="match status" value="1"/>
</dbReference>
<evidence type="ECO:0000256" key="11">
    <source>
        <dbReference type="SAM" id="SignalP"/>
    </source>
</evidence>
<evidence type="ECO:0000256" key="3">
    <source>
        <dbReference type="ARBA" id="ARBA00022729"/>
    </source>
</evidence>
<dbReference type="PANTHER" id="PTHR32444:SF198">
    <property type="entry name" value="BULB-TYPE LECTIN DOMAIN-CONTAINING PROTEIN"/>
    <property type="match status" value="1"/>
</dbReference>
<organism evidence="14 15">
    <name type="scientific">Canavalia gladiata</name>
    <name type="common">Sword bean</name>
    <name type="synonym">Dolichos gladiatus</name>
    <dbReference type="NCBI Taxonomy" id="3824"/>
    <lineage>
        <taxon>Eukaryota</taxon>
        <taxon>Viridiplantae</taxon>
        <taxon>Streptophyta</taxon>
        <taxon>Embryophyta</taxon>
        <taxon>Tracheophyta</taxon>
        <taxon>Spermatophyta</taxon>
        <taxon>Magnoliopsida</taxon>
        <taxon>eudicotyledons</taxon>
        <taxon>Gunneridae</taxon>
        <taxon>Pentapetalae</taxon>
        <taxon>rosids</taxon>
        <taxon>fabids</taxon>
        <taxon>Fabales</taxon>
        <taxon>Fabaceae</taxon>
        <taxon>Papilionoideae</taxon>
        <taxon>50 kb inversion clade</taxon>
        <taxon>NPAAA clade</taxon>
        <taxon>indigoferoid/millettioid clade</taxon>
        <taxon>Phaseoleae</taxon>
        <taxon>Canavalia</taxon>
    </lineage>
</organism>
<evidence type="ECO:0000256" key="9">
    <source>
        <dbReference type="PIRNR" id="PIRNR000641"/>
    </source>
</evidence>
<dbReference type="GO" id="GO:0005524">
    <property type="term" value="F:ATP binding"/>
    <property type="evidence" value="ECO:0007669"/>
    <property type="project" value="UniProtKB-KW"/>
</dbReference>
<feature type="transmembrane region" description="Helical" evidence="10">
    <location>
        <begin position="558"/>
        <end position="576"/>
    </location>
</feature>
<evidence type="ECO:0000256" key="7">
    <source>
        <dbReference type="ARBA" id="ARBA00023157"/>
    </source>
</evidence>
<dbReference type="Pfam" id="PF07714">
    <property type="entry name" value="PK_Tyr_Ser-Thr"/>
    <property type="match status" value="1"/>
</dbReference>
<dbReference type="SMART" id="SM00473">
    <property type="entry name" value="PAN_AP"/>
    <property type="match status" value="1"/>
</dbReference>
<feature type="chain" id="PRO_5043003257" description="Receptor-like serine/threonine-protein kinase" evidence="11">
    <location>
        <begin position="38"/>
        <end position="729"/>
    </location>
</feature>
<keyword evidence="1 9" id="KW-0723">Serine/threonine-protein kinase</keyword>
<feature type="domain" description="Apple" evidence="13">
    <location>
        <begin position="348"/>
        <end position="434"/>
    </location>
</feature>
<proteinExistence type="inferred from homology"/>
<keyword evidence="7" id="KW-1015">Disulfide bond</keyword>
<protein>
    <recommendedName>
        <fullName evidence="9">Receptor-like serine/threonine-protein kinase</fullName>
        <ecNumber evidence="9">2.7.11.1</ecNumber>
    </recommendedName>
</protein>
<keyword evidence="10" id="KW-1133">Transmembrane helix</keyword>
<comment type="catalytic activity">
    <reaction evidence="9">
        <text>L-threonyl-[protein] + ATP = O-phospho-L-threonyl-[protein] + ADP + H(+)</text>
        <dbReference type="Rhea" id="RHEA:46608"/>
        <dbReference type="Rhea" id="RHEA-COMP:11060"/>
        <dbReference type="Rhea" id="RHEA-COMP:11605"/>
        <dbReference type="ChEBI" id="CHEBI:15378"/>
        <dbReference type="ChEBI" id="CHEBI:30013"/>
        <dbReference type="ChEBI" id="CHEBI:30616"/>
        <dbReference type="ChEBI" id="CHEBI:61977"/>
        <dbReference type="ChEBI" id="CHEBI:456216"/>
        <dbReference type="EC" id="2.7.11.1"/>
    </reaction>
</comment>
<evidence type="ECO:0000256" key="8">
    <source>
        <dbReference type="ARBA" id="ARBA00023180"/>
    </source>
</evidence>
<dbReference type="SUPFAM" id="SSF51110">
    <property type="entry name" value="alpha-D-mannose-specific plant lectins"/>
    <property type="match status" value="1"/>
</dbReference>
<dbReference type="Pfam" id="PF01453">
    <property type="entry name" value="B_lectin"/>
    <property type="match status" value="1"/>
</dbReference>
<dbReference type="EC" id="2.7.11.1" evidence="9"/>
<dbReference type="Gene3D" id="3.30.200.20">
    <property type="entry name" value="Phosphorylase Kinase, domain 1"/>
    <property type="match status" value="1"/>
</dbReference>
<keyword evidence="8" id="KW-0325">Glycoprotein</keyword>
<dbReference type="PANTHER" id="PTHR32444">
    <property type="entry name" value="BULB-TYPE LECTIN DOMAIN-CONTAINING PROTEIN"/>
    <property type="match status" value="1"/>
</dbReference>
<keyword evidence="4 9" id="KW-0547">Nucleotide-binding</keyword>
<evidence type="ECO:0000256" key="5">
    <source>
        <dbReference type="ARBA" id="ARBA00022777"/>
    </source>
</evidence>
<evidence type="ECO:0000259" key="13">
    <source>
        <dbReference type="PROSITE" id="PS50948"/>
    </source>
</evidence>
<dbReference type="EMBL" id="JAYMYQ010000005">
    <property type="protein sequence ID" value="KAK7327995.1"/>
    <property type="molecule type" value="Genomic_DNA"/>
</dbReference>
<feature type="transmembrane region" description="Helical" evidence="10">
    <location>
        <begin position="452"/>
        <end position="477"/>
    </location>
</feature>
<dbReference type="FunFam" id="2.90.10.10:FF:000001">
    <property type="entry name" value="G-type lectin S-receptor-like serine/threonine-protein kinase"/>
    <property type="match status" value="1"/>
</dbReference>
<dbReference type="PROSITE" id="PS50948">
    <property type="entry name" value="PAN"/>
    <property type="match status" value="1"/>
</dbReference>
<evidence type="ECO:0000256" key="2">
    <source>
        <dbReference type="ARBA" id="ARBA00022679"/>
    </source>
</evidence>
<feature type="domain" description="Bulb-type lectin" evidence="12">
    <location>
        <begin position="38"/>
        <end position="157"/>
    </location>
</feature>
<evidence type="ECO:0000256" key="6">
    <source>
        <dbReference type="ARBA" id="ARBA00022840"/>
    </source>
</evidence>
<keyword evidence="2 9" id="KW-0808">Transferase</keyword>
<dbReference type="GO" id="GO:0048544">
    <property type="term" value="P:recognition of pollen"/>
    <property type="evidence" value="ECO:0007669"/>
    <property type="project" value="InterPro"/>
</dbReference>
<dbReference type="AlphaFoldDB" id="A0AAN9Q7Q2"/>
<feature type="signal peptide" evidence="11">
    <location>
        <begin position="1"/>
        <end position="37"/>
    </location>
</feature>
<evidence type="ECO:0000256" key="4">
    <source>
        <dbReference type="ARBA" id="ARBA00022741"/>
    </source>
</evidence>
<dbReference type="InterPro" id="IPR024171">
    <property type="entry name" value="SRK-like_kinase"/>
</dbReference>
<dbReference type="GO" id="GO:0004674">
    <property type="term" value="F:protein serine/threonine kinase activity"/>
    <property type="evidence" value="ECO:0007669"/>
    <property type="project" value="UniProtKB-KW"/>
</dbReference>
<dbReference type="Pfam" id="PF00954">
    <property type="entry name" value="S_locus_glycop"/>
    <property type="match status" value="1"/>
</dbReference>
<comment type="similarity">
    <text evidence="9">Belongs to the protein kinase superfamily. Ser/Thr protein kinase family.</text>
</comment>
<dbReference type="PROSITE" id="PS50927">
    <property type="entry name" value="BULB_LECTIN"/>
    <property type="match status" value="1"/>
</dbReference>
<comment type="catalytic activity">
    <reaction evidence="9">
        <text>L-seryl-[protein] + ATP = O-phospho-L-seryl-[protein] + ADP + H(+)</text>
        <dbReference type="Rhea" id="RHEA:17989"/>
        <dbReference type="Rhea" id="RHEA-COMP:9863"/>
        <dbReference type="Rhea" id="RHEA-COMP:11604"/>
        <dbReference type="ChEBI" id="CHEBI:15378"/>
        <dbReference type="ChEBI" id="CHEBI:29999"/>
        <dbReference type="ChEBI" id="CHEBI:30616"/>
        <dbReference type="ChEBI" id="CHEBI:83421"/>
        <dbReference type="ChEBI" id="CHEBI:456216"/>
        <dbReference type="EC" id="2.7.11.1"/>
    </reaction>
</comment>
<dbReference type="Gene3D" id="2.90.10.10">
    <property type="entry name" value="Bulb-type lectin domain"/>
    <property type="match status" value="1"/>
</dbReference>
<accession>A0AAN9Q7Q2</accession>
<name>A0AAN9Q7Q2_CANGL</name>
<keyword evidence="5 9" id="KW-0418">Kinase</keyword>
<comment type="caution">
    <text evidence="14">The sequence shown here is derived from an EMBL/GenBank/DDBJ whole genome shotgun (WGS) entry which is preliminary data.</text>
</comment>
<dbReference type="InterPro" id="IPR001480">
    <property type="entry name" value="Bulb-type_lectin_dom"/>
</dbReference>
<dbReference type="Proteomes" id="UP001367508">
    <property type="component" value="Unassembled WGS sequence"/>
</dbReference>
<keyword evidence="10" id="KW-0812">Transmembrane</keyword>
<dbReference type="InterPro" id="IPR003609">
    <property type="entry name" value="Pan_app"/>
</dbReference>
<evidence type="ECO:0000313" key="15">
    <source>
        <dbReference type="Proteomes" id="UP001367508"/>
    </source>
</evidence>
<evidence type="ECO:0000259" key="12">
    <source>
        <dbReference type="PROSITE" id="PS50927"/>
    </source>
</evidence>
<keyword evidence="10" id="KW-0472">Membrane</keyword>
<dbReference type="CDD" id="cd01098">
    <property type="entry name" value="PAN_AP_plant"/>
    <property type="match status" value="1"/>
</dbReference>
<reference evidence="14 15" key="1">
    <citation type="submission" date="2024-01" db="EMBL/GenBank/DDBJ databases">
        <title>The genomes of 5 underutilized Papilionoideae crops provide insights into root nodulation and disease resistanc.</title>
        <authorList>
            <person name="Jiang F."/>
        </authorList>
    </citation>
    <scope>NUCLEOTIDE SEQUENCE [LARGE SCALE GENOMIC DNA]</scope>
    <source>
        <strain evidence="14">LVBAO_FW01</strain>
        <tissue evidence="14">Leaves</tissue>
    </source>
</reference>
<dbReference type="SMART" id="SM00108">
    <property type="entry name" value="B_lectin"/>
    <property type="match status" value="1"/>
</dbReference>
<sequence length="729" mass="81574">MIRTSSHISAIMAFFNHPSLLSIWIIFCFLCLDCGSSTDTITSSGYIKGQETLSSNNSRFTLGFFSPENSTNRFVGIWYMSKSTIIWVANRNQPLKDTSGSFKIAEDGNLVVLNGTEHVIWSSKIPNIATNSSGQLQDSGNLVLVDNRGNKVWESFKHPTDTWLPNMKLTNNRRTGEKVEFTSWKSPSDPSIGNFTLGFGNLSITEGFIWNKTTPFWRTGPWNGKVFVGIPLMNSSYLNGYDAGNEDDGTSYVTFSYANDSLLAMYVLTWQGKLQRKDWVDEKKQWQVGWNAPTSECDVYGVCGAFGICGSQSSPICSCLKGFEPRNREEWNTQNWTGGCVRRTTLQCESAKSVNGSVNRQEDDFLKLQLVKVPDHAEWSWVKTQDTCRSQCLNNCTCIAYSYDDGIGCMTWSVNLIDIQQFSNGGIDLYIRLAKSDLEVNVNDKKKDATTVIITVTVIVGGIIILTSAYFLCKHLAMLNEAIRKRKRERFSVFKSGEAPTANKSEIGELSNVELQEMLLIDAEKLAVATNNFHLSNKLGQGGFGPVYKFKITLESKLAHILGLAIVVINCFAFYGSGYMAPEYAMEGFFSEKSDVFSFGVLLLEIVSGRRNSSFYNDEHSLSLLGFAWKLWNEENIVSLIDPSIYDPICEKEIWRCVHIALLCTQESARDRPTMDTVISMLKSEIVNLLPPGKPAFILRQNMLNSSHSEDCHALLSDNSMSVTQIQGR</sequence>
<dbReference type="SUPFAM" id="SSF56112">
    <property type="entry name" value="Protein kinase-like (PK-like)"/>
    <property type="match status" value="1"/>
</dbReference>
<keyword evidence="3 11" id="KW-0732">Signal</keyword>
<dbReference type="InterPro" id="IPR011009">
    <property type="entry name" value="Kinase-like_dom_sf"/>
</dbReference>
<gene>
    <name evidence="14" type="ORF">VNO77_22089</name>
</gene>
<keyword evidence="15" id="KW-1185">Reference proteome</keyword>
<dbReference type="PIRSF" id="PIRSF000641">
    <property type="entry name" value="SRK"/>
    <property type="match status" value="1"/>
</dbReference>
<dbReference type="InterPro" id="IPR036426">
    <property type="entry name" value="Bulb-type_lectin_dom_sf"/>
</dbReference>
<keyword evidence="6 9" id="KW-0067">ATP-binding</keyword>
<evidence type="ECO:0000256" key="10">
    <source>
        <dbReference type="SAM" id="Phobius"/>
    </source>
</evidence>
<dbReference type="Pfam" id="PF08276">
    <property type="entry name" value="PAN_2"/>
    <property type="match status" value="1"/>
</dbReference>